<dbReference type="Gene3D" id="6.10.250.690">
    <property type="match status" value="1"/>
</dbReference>
<evidence type="ECO:0000256" key="6">
    <source>
        <dbReference type="PROSITE-ProRule" id="PRU00169"/>
    </source>
</evidence>
<proteinExistence type="predicted"/>
<evidence type="ECO:0000313" key="11">
    <source>
        <dbReference type="Proteomes" id="UP000460412"/>
    </source>
</evidence>
<evidence type="ECO:0000256" key="3">
    <source>
        <dbReference type="ARBA" id="ARBA00023125"/>
    </source>
</evidence>
<comment type="function">
    <text evidence="5">May play the central regulatory role in sporulation. It may be an element of the effector pathway responsible for the activation of sporulation genes in response to nutritional stress. Spo0A may act in concert with spo0H (a sigma factor) to control the expression of some genes that are critical to the sporulation process.</text>
</comment>
<dbReference type="GO" id="GO:0006355">
    <property type="term" value="P:regulation of DNA-templated transcription"/>
    <property type="evidence" value="ECO:0007669"/>
    <property type="project" value="InterPro"/>
</dbReference>
<dbReference type="InterPro" id="IPR011006">
    <property type="entry name" value="CheY-like_superfamily"/>
</dbReference>
<evidence type="ECO:0000256" key="7">
    <source>
        <dbReference type="PROSITE-ProRule" id="PRU01091"/>
    </source>
</evidence>
<accession>A0A7X3MK56</accession>
<dbReference type="InterPro" id="IPR001867">
    <property type="entry name" value="OmpR/PhoB-type_DNA-bd"/>
</dbReference>
<dbReference type="GO" id="GO:0000156">
    <property type="term" value="F:phosphorelay response regulator activity"/>
    <property type="evidence" value="ECO:0007669"/>
    <property type="project" value="TreeGrafter"/>
</dbReference>
<dbReference type="GO" id="GO:0005829">
    <property type="term" value="C:cytosol"/>
    <property type="evidence" value="ECO:0007669"/>
    <property type="project" value="TreeGrafter"/>
</dbReference>
<name>A0A7X3MK56_9FIRM</name>
<dbReference type="Gene3D" id="1.10.10.10">
    <property type="entry name" value="Winged helix-like DNA-binding domain superfamily/Winged helix DNA-binding domain"/>
    <property type="match status" value="1"/>
</dbReference>
<feature type="DNA-binding region" description="OmpR/PhoB-type" evidence="7">
    <location>
        <begin position="134"/>
        <end position="233"/>
    </location>
</feature>
<dbReference type="PANTHER" id="PTHR48111:SF50">
    <property type="entry name" value="KDP OPERON TRANSCRIPTIONAL REGULATORY PROTEIN KDPE"/>
    <property type="match status" value="1"/>
</dbReference>
<organism evidence="10 11">
    <name type="scientific">Sporofaciens musculi</name>
    <dbReference type="NCBI Taxonomy" id="2681861"/>
    <lineage>
        <taxon>Bacteria</taxon>
        <taxon>Bacillati</taxon>
        <taxon>Bacillota</taxon>
        <taxon>Clostridia</taxon>
        <taxon>Lachnospirales</taxon>
        <taxon>Lachnospiraceae</taxon>
        <taxon>Sporofaciens</taxon>
    </lineage>
</organism>
<gene>
    <name evidence="10" type="ORF">GN277_21435</name>
</gene>
<sequence>MPTPNYTVLIIEDEKNISDFMSKALKSNGYRVITALSGKAGLSLISSQCPDIILLDLGLPDIEGNDVIISVRKWTSCPIIVVSARTGERDKVEALDLGADDYITKPFGTPEMLARIRASLRHSNRMDSNSALYIRPYQCRGLLLDFDKRILTVNGEEIHLTQIEYKIVAFLARNSGKVMTYSAIMSNVWGPFTGDNNRILRVNMANIRRKIEQNPSQPQFLFTEVGGGISDAGGRE</sequence>
<feature type="domain" description="Response regulatory" evidence="8">
    <location>
        <begin position="7"/>
        <end position="120"/>
    </location>
</feature>
<evidence type="ECO:0000259" key="8">
    <source>
        <dbReference type="PROSITE" id="PS50110"/>
    </source>
</evidence>
<dbReference type="PROSITE" id="PS51755">
    <property type="entry name" value="OMPR_PHOB"/>
    <property type="match status" value="1"/>
</dbReference>
<keyword evidence="3 7" id="KW-0238">DNA-binding</keyword>
<dbReference type="InterPro" id="IPR001789">
    <property type="entry name" value="Sig_transdc_resp-reg_receiver"/>
</dbReference>
<dbReference type="Pfam" id="PF00486">
    <property type="entry name" value="Trans_reg_C"/>
    <property type="match status" value="1"/>
</dbReference>
<keyword evidence="2" id="KW-0805">Transcription regulation</keyword>
<protein>
    <recommendedName>
        <fullName evidence="1">Stage 0 sporulation protein A homolog</fullName>
    </recommendedName>
</protein>
<evidence type="ECO:0000313" key="10">
    <source>
        <dbReference type="EMBL" id="MXP77819.1"/>
    </source>
</evidence>
<dbReference type="CDD" id="cd00383">
    <property type="entry name" value="trans_reg_C"/>
    <property type="match status" value="1"/>
</dbReference>
<dbReference type="Proteomes" id="UP000460412">
    <property type="component" value="Unassembled WGS sequence"/>
</dbReference>
<evidence type="ECO:0000259" key="9">
    <source>
        <dbReference type="PROSITE" id="PS51755"/>
    </source>
</evidence>
<dbReference type="Gene3D" id="3.40.50.2300">
    <property type="match status" value="1"/>
</dbReference>
<dbReference type="InterPro" id="IPR039420">
    <property type="entry name" value="WalR-like"/>
</dbReference>
<dbReference type="GO" id="GO:0000976">
    <property type="term" value="F:transcription cis-regulatory region binding"/>
    <property type="evidence" value="ECO:0007669"/>
    <property type="project" value="TreeGrafter"/>
</dbReference>
<dbReference type="SUPFAM" id="SSF52172">
    <property type="entry name" value="CheY-like"/>
    <property type="match status" value="1"/>
</dbReference>
<dbReference type="SMART" id="SM00862">
    <property type="entry name" value="Trans_reg_C"/>
    <property type="match status" value="1"/>
</dbReference>
<dbReference type="EMBL" id="WUQX01000001">
    <property type="protein sequence ID" value="MXP77819.1"/>
    <property type="molecule type" value="Genomic_DNA"/>
</dbReference>
<evidence type="ECO:0000256" key="4">
    <source>
        <dbReference type="ARBA" id="ARBA00023163"/>
    </source>
</evidence>
<keyword evidence="4" id="KW-0804">Transcription</keyword>
<dbReference type="GO" id="GO:0032993">
    <property type="term" value="C:protein-DNA complex"/>
    <property type="evidence" value="ECO:0007669"/>
    <property type="project" value="TreeGrafter"/>
</dbReference>
<keyword evidence="6" id="KW-0597">Phosphoprotein</keyword>
<dbReference type="AlphaFoldDB" id="A0A7X3MK56"/>
<dbReference type="PROSITE" id="PS50110">
    <property type="entry name" value="RESPONSE_REGULATORY"/>
    <property type="match status" value="1"/>
</dbReference>
<dbReference type="SMART" id="SM00448">
    <property type="entry name" value="REC"/>
    <property type="match status" value="1"/>
</dbReference>
<feature type="domain" description="OmpR/PhoB-type" evidence="9">
    <location>
        <begin position="134"/>
        <end position="233"/>
    </location>
</feature>
<evidence type="ECO:0000256" key="2">
    <source>
        <dbReference type="ARBA" id="ARBA00023015"/>
    </source>
</evidence>
<feature type="modified residue" description="4-aspartylphosphate" evidence="6">
    <location>
        <position position="56"/>
    </location>
</feature>
<comment type="caution">
    <text evidence="10">The sequence shown here is derived from an EMBL/GenBank/DDBJ whole genome shotgun (WGS) entry which is preliminary data.</text>
</comment>
<evidence type="ECO:0000256" key="1">
    <source>
        <dbReference type="ARBA" id="ARBA00018672"/>
    </source>
</evidence>
<dbReference type="PANTHER" id="PTHR48111">
    <property type="entry name" value="REGULATOR OF RPOS"/>
    <property type="match status" value="1"/>
</dbReference>
<dbReference type="InterPro" id="IPR036388">
    <property type="entry name" value="WH-like_DNA-bd_sf"/>
</dbReference>
<dbReference type="CDD" id="cd17620">
    <property type="entry name" value="REC_OmpR_KdpE-like"/>
    <property type="match status" value="1"/>
</dbReference>
<evidence type="ECO:0000256" key="5">
    <source>
        <dbReference type="ARBA" id="ARBA00024867"/>
    </source>
</evidence>
<reference evidence="10 11" key="1">
    <citation type="submission" date="2019-12" db="EMBL/GenBank/DDBJ databases">
        <title>Sporaefaciens musculi gen. nov., sp. nov., a novel bacterium isolated from the caecum of an obese mouse.</title>
        <authorList>
            <person name="Rasmussen T.S."/>
            <person name="Streidl T."/>
            <person name="Hitch T.C.A."/>
            <person name="Wortmann E."/>
            <person name="Deptula P."/>
            <person name="Hansen M."/>
            <person name="Nielsen D.S."/>
            <person name="Clavel T."/>
            <person name="Vogensen F.K."/>
        </authorList>
    </citation>
    <scope>NUCLEOTIDE SEQUENCE [LARGE SCALE GENOMIC DNA]</scope>
    <source>
        <strain evidence="10 11">WCA-9-b2</strain>
    </source>
</reference>
<dbReference type="Pfam" id="PF00072">
    <property type="entry name" value="Response_reg"/>
    <property type="match status" value="1"/>
</dbReference>
<keyword evidence="11" id="KW-1185">Reference proteome</keyword>